<protein>
    <submittedName>
        <fullName evidence="1">Uncharacterized protein</fullName>
    </submittedName>
</protein>
<name>A0A5B7K427_PORTR</name>
<proteinExistence type="predicted"/>
<sequence>MVRNERSSKGEHDKVRQVEMRRSVAWRGVALRVQDRCDGQVRSR</sequence>
<organism evidence="1 2">
    <name type="scientific">Portunus trituberculatus</name>
    <name type="common">Swimming crab</name>
    <name type="synonym">Neptunus trituberculatus</name>
    <dbReference type="NCBI Taxonomy" id="210409"/>
    <lineage>
        <taxon>Eukaryota</taxon>
        <taxon>Metazoa</taxon>
        <taxon>Ecdysozoa</taxon>
        <taxon>Arthropoda</taxon>
        <taxon>Crustacea</taxon>
        <taxon>Multicrustacea</taxon>
        <taxon>Malacostraca</taxon>
        <taxon>Eumalacostraca</taxon>
        <taxon>Eucarida</taxon>
        <taxon>Decapoda</taxon>
        <taxon>Pleocyemata</taxon>
        <taxon>Brachyura</taxon>
        <taxon>Eubrachyura</taxon>
        <taxon>Portunoidea</taxon>
        <taxon>Portunidae</taxon>
        <taxon>Portuninae</taxon>
        <taxon>Portunus</taxon>
    </lineage>
</organism>
<dbReference type="Proteomes" id="UP000324222">
    <property type="component" value="Unassembled WGS sequence"/>
</dbReference>
<dbReference type="AlphaFoldDB" id="A0A5B7K427"/>
<gene>
    <name evidence="1" type="ORF">E2C01_097270</name>
</gene>
<evidence type="ECO:0000313" key="1">
    <source>
        <dbReference type="EMBL" id="MPD01730.1"/>
    </source>
</evidence>
<keyword evidence="2" id="KW-1185">Reference proteome</keyword>
<dbReference type="EMBL" id="VSRR010128354">
    <property type="protein sequence ID" value="MPD01730.1"/>
    <property type="molecule type" value="Genomic_DNA"/>
</dbReference>
<evidence type="ECO:0000313" key="2">
    <source>
        <dbReference type="Proteomes" id="UP000324222"/>
    </source>
</evidence>
<accession>A0A5B7K427</accession>
<comment type="caution">
    <text evidence="1">The sequence shown here is derived from an EMBL/GenBank/DDBJ whole genome shotgun (WGS) entry which is preliminary data.</text>
</comment>
<reference evidence="1 2" key="1">
    <citation type="submission" date="2019-05" db="EMBL/GenBank/DDBJ databases">
        <title>Another draft genome of Portunus trituberculatus and its Hox gene families provides insights of decapod evolution.</title>
        <authorList>
            <person name="Jeong J.-H."/>
            <person name="Song I."/>
            <person name="Kim S."/>
            <person name="Choi T."/>
            <person name="Kim D."/>
            <person name="Ryu S."/>
            <person name="Kim W."/>
        </authorList>
    </citation>
    <scope>NUCLEOTIDE SEQUENCE [LARGE SCALE GENOMIC DNA]</scope>
    <source>
        <tissue evidence="1">Muscle</tissue>
    </source>
</reference>